<proteinExistence type="predicted"/>
<comment type="caution">
    <text evidence="2">The sequence shown here is derived from an EMBL/GenBank/DDBJ whole genome shotgun (WGS) entry which is preliminary data.</text>
</comment>
<dbReference type="EMBL" id="JACCBN010000001">
    <property type="protein sequence ID" value="NYD36395.1"/>
    <property type="molecule type" value="Genomic_DNA"/>
</dbReference>
<dbReference type="SUPFAM" id="SSF56281">
    <property type="entry name" value="Metallo-hydrolase/oxidoreductase"/>
    <property type="match status" value="1"/>
</dbReference>
<name>A0A7Y9DVQ7_9PSEU</name>
<reference evidence="2 3" key="1">
    <citation type="submission" date="2020-07" db="EMBL/GenBank/DDBJ databases">
        <title>Sequencing the genomes of 1000 actinobacteria strains.</title>
        <authorList>
            <person name="Klenk H.-P."/>
        </authorList>
    </citation>
    <scope>NUCLEOTIDE SEQUENCE [LARGE SCALE GENOMIC DNA]</scope>
    <source>
        <strain evidence="2 3">DSM 45772</strain>
    </source>
</reference>
<dbReference type="Gene3D" id="3.60.15.10">
    <property type="entry name" value="Ribonuclease Z/Hydroxyacylglutathione hydrolase-like"/>
    <property type="match status" value="1"/>
</dbReference>
<accession>A0A7Y9DVQ7</accession>
<dbReference type="InterPro" id="IPR001279">
    <property type="entry name" value="Metallo-B-lactamas"/>
</dbReference>
<dbReference type="RefSeq" id="WP_179794080.1">
    <property type="nucleotide sequence ID" value="NZ_BAABHP010000028.1"/>
</dbReference>
<dbReference type="Pfam" id="PF00753">
    <property type="entry name" value="Lactamase_B"/>
    <property type="match status" value="1"/>
</dbReference>
<dbReference type="AlphaFoldDB" id="A0A7Y9DVQ7"/>
<protein>
    <recommendedName>
        <fullName evidence="1">Metallo-beta-lactamase domain-containing protein</fullName>
    </recommendedName>
</protein>
<sequence>MPLSPWTCTNCGHWQRWFATPPSCPVCTDVRNALPDDGWDFRPLDEIARGRAARWAEVRPGITGFWCEPQVGLGTCGWVIETDAGLIGWEGAGFYPDDGLAEIRRRGGLAALAASHVHGYGALFQLQDALDPPVMAIGVRDLEWTKAFRVTWPLDDRHEFAPGLVAHRTGGHFDGHMVLHDERRRVLFCGDMLKASLDADGRATGLSAHKAFHAQIPLSHQEIRDAYKVIGELDFDAVATPFEFVEGVTTAHVLALYDRLLSAQPVAGPIPLEELA</sequence>
<evidence type="ECO:0000259" key="1">
    <source>
        <dbReference type="Pfam" id="PF00753"/>
    </source>
</evidence>
<evidence type="ECO:0000313" key="2">
    <source>
        <dbReference type="EMBL" id="NYD36395.1"/>
    </source>
</evidence>
<organism evidence="2 3">
    <name type="scientific">Actinomycetospora corticicola</name>
    <dbReference type="NCBI Taxonomy" id="663602"/>
    <lineage>
        <taxon>Bacteria</taxon>
        <taxon>Bacillati</taxon>
        <taxon>Actinomycetota</taxon>
        <taxon>Actinomycetes</taxon>
        <taxon>Pseudonocardiales</taxon>
        <taxon>Pseudonocardiaceae</taxon>
        <taxon>Actinomycetospora</taxon>
    </lineage>
</organism>
<dbReference type="InterPro" id="IPR036866">
    <property type="entry name" value="RibonucZ/Hydroxyglut_hydro"/>
</dbReference>
<feature type="domain" description="Metallo-beta-lactamase" evidence="1">
    <location>
        <begin position="124"/>
        <end position="215"/>
    </location>
</feature>
<gene>
    <name evidence="2" type="ORF">BJ983_002497</name>
</gene>
<keyword evidence="3" id="KW-1185">Reference proteome</keyword>
<evidence type="ECO:0000313" key="3">
    <source>
        <dbReference type="Proteomes" id="UP000535890"/>
    </source>
</evidence>
<dbReference type="PANTHER" id="PTHR36839">
    <property type="entry name" value="METALLO-BETA-LACTAMASE FAMILY PROTEIN (AFU_ORTHOLOGUE AFUA_5G12770)"/>
    <property type="match status" value="1"/>
</dbReference>
<dbReference type="PANTHER" id="PTHR36839:SF1">
    <property type="entry name" value="METALLO-BETA-LACTAMASE FAMILY PROTEIN (AFU_ORTHOLOGUE AFUA_5G12770)"/>
    <property type="match status" value="1"/>
</dbReference>
<dbReference type="Proteomes" id="UP000535890">
    <property type="component" value="Unassembled WGS sequence"/>
</dbReference>